<organism evidence="4 5">
    <name type="scientific">Tropilaelaps mercedesae</name>
    <dbReference type="NCBI Taxonomy" id="418985"/>
    <lineage>
        <taxon>Eukaryota</taxon>
        <taxon>Metazoa</taxon>
        <taxon>Ecdysozoa</taxon>
        <taxon>Arthropoda</taxon>
        <taxon>Chelicerata</taxon>
        <taxon>Arachnida</taxon>
        <taxon>Acari</taxon>
        <taxon>Parasitiformes</taxon>
        <taxon>Mesostigmata</taxon>
        <taxon>Gamasina</taxon>
        <taxon>Dermanyssoidea</taxon>
        <taxon>Laelapidae</taxon>
        <taxon>Tropilaelaps</taxon>
    </lineage>
</organism>
<feature type="compositionally biased region" description="Basic and acidic residues" evidence="3">
    <location>
        <begin position="78"/>
        <end position="137"/>
    </location>
</feature>
<evidence type="ECO:0000256" key="2">
    <source>
        <dbReference type="ARBA" id="ARBA00008330"/>
    </source>
</evidence>
<keyword evidence="5" id="KW-1185">Reference proteome</keyword>
<feature type="region of interest" description="Disordered" evidence="3">
    <location>
        <begin position="1"/>
        <end position="145"/>
    </location>
</feature>
<proteinExistence type="inferred from homology"/>
<dbReference type="GO" id="GO:0006937">
    <property type="term" value="P:regulation of muscle contraction"/>
    <property type="evidence" value="ECO:0007669"/>
    <property type="project" value="InterPro"/>
</dbReference>
<feature type="compositionally biased region" description="Acidic residues" evidence="3">
    <location>
        <begin position="377"/>
        <end position="387"/>
    </location>
</feature>
<dbReference type="Proteomes" id="UP000192247">
    <property type="component" value="Unassembled WGS sequence"/>
</dbReference>
<comment type="similarity">
    <text evidence="2">Belongs to the troponin T family.</text>
</comment>
<dbReference type="PANTHER" id="PTHR11521:SF1">
    <property type="entry name" value="TROPONIN T, SKELETAL MUSCLE"/>
    <property type="match status" value="1"/>
</dbReference>
<feature type="compositionally biased region" description="Basic and acidic residues" evidence="3">
    <location>
        <begin position="276"/>
        <end position="292"/>
    </location>
</feature>
<feature type="region of interest" description="Disordered" evidence="3">
    <location>
        <begin position="247"/>
        <end position="295"/>
    </location>
</feature>
<dbReference type="STRING" id="418985.A0A1V9XWW5"/>
<feature type="compositionally biased region" description="Basic and acidic residues" evidence="3">
    <location>
        <begin position="320"/>
        <end position="345"/>
    </location>
</feature>
<evidence type="ECO:0000313" key="4">
    <source>
        <dbReference type="EMBL" id="OQR77996.1"/>
    </source>
</evidence>
<comment type="caution">
    <text evidence="4">The sequence shown here is derived from an EMBL/GenBank/DDBJ whole genome shotgun (WGS) entry which is preliminary data.</text>
</comment>
<dbReference type="AlphaFoldDB" id="A0A1V9XWW5"/>
<dbReference type="InterPro" id="IPR038077">
    <property type="entry name" value="Troponin_sf"/>
</dbReference>
<protein>
    <submittedName>
        <fullName evidence="4">Troponin T-like</fullName>
    </submittedName>
</protein>
<dbReference type="PANTHER" id="PTHR11521">
    <property type="entry name" value="TROPONIN T"/>
    <property type="match status" value="1"/>
</dbReference>
<sequence length="458" mass="53637">MLQRGAMSDYDSARRASVRPESKNMSEAEMMMEEKLRKKKEEEEEMWREYIEQRKAQRAKEDEELRRLKERQAKRRAARAEQEKAMMEYKRRSEEQRAREVEEKKIREAEAKKKRLEEAEKKRQAMQAAKEKKEMEPCKPNFNISKKDAVDMGNALGTSNLDKFANIMHARGEMGKTKEQLEEDKMTILSMRVQPLQIEGLSVDDLKKRAKDLWERIVNLESDKYDLEERQKRQDYDLKELAERQRQINRNKALKKGLDPEALSGKYPPKIQVASKYERRTDRRTYSDKKELFSGGFEAANDADLEKIWEDKMMAFKDREGPKELPKWDPENPKNKQQYDRTRNEYEDDDDDDIPVPVFKPPEDFMEPLPPAREPEPEPEPEEEEAEGGPQNSLLHCATKMTSAALAVGCDATRLVFVTRTIFLVALRSYCLDRLLKDCFSCSVAPFAWAYITSCHGV</sequence>
<accession>A0A1V9XWW5</accession>
<dbReference type="InterPro" id="IPR027707">
    <property type="entry name" value="TNNT"/>
</dbReference>
<name>A0A1V9XWW5_9ACAR</name>
<feature type="compositionally biased region" description="Basic and acidic residues" evidence="3">
    <location>
        <begin position="11"/>
        <end position="71"/>
    </location>
</feature>
<dbReference type="EMBL" id="MNPL01002753">
    <property type="protein sequence ID" value="OQR77996.1"/>
    <property type="molecule type" value="Genomic_DNA"/>
</dbReference>
<gene>
    <name evidence="4" type="ORF">BIW11_06702</name>
</gene>
<dbReference type="GO" id="GO:0045214">
    <property type="term" value="P:sarcomere organization"/>
    <property type="evidence" value="ECO:0007669"/>
    <property type="project" value="UniProtKB-ARBA"/>
</dbReference>
<feature type="region of interest" description="Disordered" evidence="3">
    <location>
        <begin position="320"/>
        <end position="391"/>
    </location>
</feature>
<dbReference type="Gene3D" id="1.20.5.350">
    <property type="match status" value="1"/>
</dbReference>
<dbReference type="SUPFAM" id="SSF90250">
    <property type="entry name" value="Troponin coil-coiled subunits"/>
    <property type="match status" value="1"/>
</dbReference>
<dbReference type="InParanoid" id="A0A1V9XWW5"/>
<dbReference type="Pfam" id="PF00992">
    <property type="entry name" value="Troponin"/>
    <property type="match status" value="1"/>
</dbReference>
<evidence type="ECO:0000256" key="3">
    <source>
        <dbReference type="SAM" id="MobiDB-lite"/>
    </source>
</evidence>
<reference evidence="4 5" key="1">
    <citation type="journal article" date="2017" name="Gigascience">
        <title>Draft genome of the honey bee ectoparasitic mite, Tropilaelaps mercedesae, is shaped by the parasitic life history.</title>
        <authorList>
            <person name="Dong X."/>
            <person name="Armstrong S.D."/>
            <person name="Xia D."/>
            <person name="Makepeace B.L."/>
            <person name="Darby A.C."/>
            <person name="Kadowaki T."/>
        </authorList>
    </citation>
    <scope>NUCLEOTIDE SEQUENCE [LARGE SCALE GENOMIC DNA]</scope>
    <source>
        <strain evidence="4">Wuxi-XJTLU</strain>
    </source>
</reference>
<dbReference type="OrthoDB" id="330499at2759"/>
<dbReference type="GO" id="GO:0005861">
    <property type="term" value="C:troponin complex"/>
    <property type="evidence" value="ECO:0007669"/>
    <property type="project" value="InterPro"/>
</dbReference>
<dbReference type="GO" id="GO:0005523">
    <property type="term" value="F:tropomyosin binding"/>
    <property type="evidence" value="ECO:0007669"/>
    <property type="project" value="TreeGrafter"/>
</dbReference>
<dbReference type="InterPro" id="IPR001978">
    <property type="entry name" value="Troponin"/>
</dbReference>
<dbReference type="FunFam" id="1.20.5.350:FF:000003">
    <property type="entry name" value="Troponin T isoform 5"/>
    <property type="match status" value="1"/>
</dbReference>
<dbReference type="GO" id="GO:0006936">
    <property type="term" value="P:muscle contraction"/>
    <property type="evidence" value="ECO:0007669"/>
    <property type="project" value="TreeGrafter"/>
</dbReference>
<evidence type="ECO:0000313" key="5">
    <source>
        <dbReference type="Proteomes" id="UP000192247"/>
    </source>
</evidence>
<comment type="function">
    <text evidence="1">Troponin T is the tropomyosin-binding subunit of troponin, the thin filament regulatory complex which confers calcium-sensitivity to striated muscle actomyosin ATPase activity.</text>
</comment>
<evidence type="ECO:0000256" key="1">
    <source>
        <dbReference type="ARBA" id="ARBA00003363"/>
    </source>
</evidence>